<dbReference type="AlphaFoldDB" id="A0A2Z3HD71"/>
<feature type="region of interest" description="Disordered" evidence="4">
    <location>
        <begin position="699"/>
        <end position="731"/>
    </location>
</feature>
<dbReference type="PANTHER" id="PTHR24348">
    <property type="entry name" value="SERINE/THREONINE-PROTEIN KINASE UNC-51-RELATED"/>
    <property type="match status" value="1"/>
</dbReference>
<feature type="transmembrane region" description="Helical" evidence="5">
    <location>
        <begin position="316"/>
        <end position="339"/>
    </location>
</feature>
<dbReference type="InterPro" id="IPR017441">
    <property type="entry name" value="Protein_kinase_ATP_BS"/>
</dbReference>
<keyword evidence="8" id="KW-1185">Reference proteome</keyword>
<feature type="binding site" evidence="3">
    <location>
        <position position="71"/>
    </location>
    <ligand>
        <name>ATP</name>
        <dbReference type="ChEBI" id="CHEBI:30616"/>
    </ligand>
</feature>
<name>A0A2Z3HD71_9BACT</name>
<dbReference type="PROSITE" id="PS50011">
    <property type="entry name" value="PROTEIN_KINASE_DOM"/>
    <property type="match status" value="1"/>
</dbReference>
<keyword evidence="2 3" id="KW-0067">ATP-binding</keyword>
<dbReference type="GO" id="GO:0004674">
    <property type="term" value="F:protein serine/threonine kinase activity"/>
    <property type="evidence" value="ECO:0007669"/>
    <property type="project" value="InterPro"/>
</dbReference>
<keyword evidence="5" id="KW-1133">Transmembrane helix</keyword>
<evidence type="ECO:0000313" key="7">
    <source>
        <dbReference type="EMBL" id="AWM41527.1"/>
    </source>
</evidence>
<gene>
    <name evidence="7" type="ORF">C1280_34015</name>
</gene>
<dbReference type="PROSITE" id="PS00107">
    <property type="entry name" value="PROTEIN_KINASE_ATP"/>
    <property type="match status" value="1"/>
</dbReference>
<dbReference type="GO" id="GO:0005737">
    <property type="term" value="C:cytoplasm"/>
    <property type="evidence" value="ECO:0007669"/>
    <property type="project" value="TreeGrafter"/>
</dbReference>
<sequence>MSQSVLTLSEPGLTPVMSDADQQAARELSLRGARPPLEVPGYEQFAFLGHGAYGEVWTALNRNSGRRVAIKYFTRRGSLDWSALAREVEKLRHLFSDRYVVQLFEVGWEADPPYYVMEYLENGSLEDHLRTHTPHAHEAAALFREIAVGLVHAHDRGILHCDLKPANVLLDHEHRPKLADFGQARRTNETAAALGTLFYMAPEQADLSAVPDARWDVYALGALVYRVLVGEPPHRGDPAATATLTGTLDSQLAAYRKLILAAPKPSAHYAVPGVDKGLAAIIDRCLEPNPSKRFPNPQAVLAAIDVWNIQRVRRPLLWVTGVTFALLFLLMGLLGQYLFRTTVNTAAQGVESRALEANKFAAQTEARQLAAQIQLRWVQLDAAARNAQVRELLAKGERLRDDPEAARTLDRLLGERKERGDRQFAPGDKAAIWFADDANGFQRAAWPPADAARHKYRGYRDYFHGRGERPEGTPVPGIIARPHRSVAYRRKVEGGEDVWSVAFTVPVFADGPDSKPIGVVGMTLDLADAAPERTDRFAVLIDTRPDVRSGHRGLILRHPYWATTQGNSNPPLYYADAVVKWGDALGAGDDSRAFADSEFTDPVSEGWPEYRGTWLASANRVRVGPDKVDTGWVVLVQERRDEVLQPVREMQWRLGFVGLVAGVAVLGLVTLMWTGMMMVMDTSSRSPVTRLLRRWAGLPTSGTSTTGTTASGLAGAGTARGSTTPTPGAGS</sequence>
<dbReference type="Gene3D" id="1.10.510.10">
    <property type="entry name" value="Transferase(Phosphotransferase) domain 1"/>
    <property type="match status" value="1"/>
</dbReference>
<feature type="transmembrane region" description="Helical" evidence="5">
    <location>
        <begin position="652"/>
        <end position="675"/>
    </location>
</feature>
<evidence type="ECO:0000256" key="5">
    <source>
        <dbReference type="SAM" id="Phobius"/>
    </source>
</evidence>
<dbReference type="CDD" id="cd18773">
    <property type="entry name" value="PDC1_HK_sensor"/>
    <property type="match status" value="1"/>
</dbReference>
<evidence type="ECO:0000256" key="4">
    <source>
        <dbReference type="SAM" id="MobiDB-lite"/>
    </source>
</evidence>
<dbReference type="Proteomes" id="UP000245802">
    <property type="component" value="Chromosome"/>
</dbReference>
<keyword evidence="1 3" id="KW-0547">Nucleotide-binding</keyword>
<proteinExistence type="predicted"/>
<dbReference type="OrthoDB" id="6111975at2"/>
<evidence type="ECO:0000256" key="3">
    <source>
        <dbReference type="PROSITE-ProRule" id="PRU10141"/>
    </source>
</evidence>
<dbReference type="SUPFAM" id="SSF56112">
    <property type="entry name" value="Protein kinase-like (PK-like)"/>
    <property type="match status" value="1"/>
</dbReference>
<reference evidence="7 8" key="1">
    <citation type="submission" date="2018-01" db="EMBL/GenBank/DDBJ databases">
        <title>G. obscuriglobus.</title>
        <authorList>
            <person name="Franke J."/>
            <person name="Blomberg W."/>
            <person name="Selmecki A."/>
        </authorList>
    </citation>
    <scope>NUCLEOTIDE SEQUENCE [LARGE SCALE GENOMIC DNA]</scope>
    <source>
        <strain evidence="7 8">DSM 5831</strain>
    </source>
</reference>
<dbReference type="SMART" id="SM00220">
    <property type="entry name" value="S_TKc"/>
    <property type="match status" value="1"/>
</dbReference>
<dbReference type="InterPro" id="IPR011009">
    <property type="entry name" value="Kinase-like_dom_sf"/>
</dbReference>
<organism evidence="7 8">
    <name type="scientific">Gemmata obscuriglobus</name>
    <dbReference type="NCBI Taxonomy" id="114"/>
    <lineage>
        <taxon>Bacteria</taxon>
        <taxon>Pseudomonadati</taxon>
        <taxon>Planctomycetota</taxon>
        <taxon>Planctomycetia</taxon>
        <taxon>Gemmatales</taxon>
        <taxon>Gemmataceae</taxon>
        <taxon>Gemmata</taxon>
    </lineage>
</organism>
<dbReference type="PANTHER" id="PTHR24348:SF68">
    <property type="entry name" value="SERINE_THREONINE-PROTEIN KINASE ATG1C"/>
    <property type="match status" value="1"/>
</dbReference>
<evidence type="ECO:0000313" key="8">
    <source>
        <dbReference type="Proteomes" id="UP000245802"/>
    </source>
</evidence>
<evidence type="ECO:0000256" key="2">
    <source>
        <dbReference type="ARBA" id="ARBA00022840"/>
    </source>
</evidence>
<evidence type="ECO:0000256" key="1">
    <source>
        <dbReference type="ARBA" id="ARBA00022741"/>
    </source>
</evidence>
<dbReference type="InterPro" id="IPR008271">
    <property type="entry name" value="Ser/Thr_kinase_AS"/>
</dbReference>
<dbReference type="InterPro" id="IPR000719">
    <property type="entry name" value="Prot_kinase_dom"/>
</dbReference>
<keyword evidence="5" id="KW-0812">Transmembrane</keyword>
<dbReference type="EMBL" id="CP025958">
    <property type="protein sequence ID" value="AWM41527.1"/>
    <property type="molecule type" value="Genomic_DNA"/>
</dbReference>
<accession>A0A2Z3HD71</accession>
<protein>
    <recommendedName>
        <fullName evidence="6">Protein kinase domain-containing protein</fullName>
    </recommendedName>
</protein>
<keyword evidence="5" id="KW-0472">Membrane</keyword>
<dbReference type="InterPro" id="IPR045269">
    <property type="entry name" value="Atg1-like"/>
</dbReference>
<dbReference type="KEGG" id="gog:C1280_34015"/>
<dbReference type="PROSITE" id="PS00108">
    <property type="entry name" value="PROTEIN_KINASE_ST"/>
    <property type="match status" value="1"/>
</dbReference>
<feature type="domain" description="Protein kinase" evidence="6">
    <location>
        <begin position="42"/>
        <end position="317"/>
    </location>
</feature>
<dbReference type="CDD" id="cd14014">
    <property type="entry name" value="STKc_PknB_like"/>
    <property type="match status" value="1"/>
</dbReference>
<dbReference type="Pfam" id="PF00069">
    <property type="entry name" value="Pkinase"/>
    <property type="match status" value="1"/>
</dbReference>
<dbReference type="GO" id="GO:0005524">
    <property type="term" value="F:ATP binding"/>
    <property type="evidence" value="ECO:0007669"/>
    <property type="project" value="UniProtKB-UniRule"/>
</dbReference>
<evidence type="ECO:0000259" key="6">
    <source>
        <dbReference type="PROSITE" id="PS50011"/>
    </source>
</evidence>